<dbReference type="GO" id="GO:0004180">
    <property type="term" value="F:carboxypeptidase activity"/>
    <property type="evidence" value="ECO:0007669"/>
    <property type="project" value="UniProtKB-KW"/>
</dbReference>
<protein>
    <submittedName>
        <fullName evidence="3">Carboxypeptidase regulatory-like domain-containing protein</fullName>
    </submittedName>
</protein>
<evidence type="ECO:0000256" key="2">
    <source>
        <dbReference type="SAM" id="Phobius"/>
    </source>
</evidence>
<feature type="compositionally biased region" description="Low complexity" evidence="1">
    <location>
        <begin position="249"/>
        <end position="259"/>
    </location>
</feature>
<dbReference type="AlphaFoldDB" id="A0A1G7HU12"/>
<gene>
    <name evidence="3" type="ORF">SAMN04488067_101512</name>
</gene>
<keyword evidence="2" id="KW-1133">Transmembrane helix</keyword>
<evidence type="ECO:0000313" key="3">
    <source>
        <dbReference type="EMBL" id="SDF03786.1"/>
    </source>
</evidence>
<keyword evidence="2" id="KW-0812">Transmembrane</keyword>
<keyword evidence="3" id="KW-0645">Protease</keyword>
<evidence type="ECO:0000313" key="4">
    <source>
        <dbReference type="Proteomes" id="UP000324020"/>
    </source>
</evidence>
<feature type="region of interest" description="Disordered" evidence="1">
    <location>
        <begin position="238"/>
        <end position="261"/>
    </location>
</feature>
<dbReference type="Gene3D" id="2.60.40.1120">
    <property type="entry name" value="Carboxypeptidase-like, regulatory domain"/>
    <property type="match status" value="1"/>
</dbReference>
<accession>A0A1G7HU12</accession>
<organism evidence="3 4">
    <name type="scientific">Halorubrum xinjiangense</name>
    <dbReference type="NCBI Taxonomy" id="261291"/>
    <lineage>
        <taxon>Archaea</taxon>
        <taxon>Methanobacteriati</taxon>
        <taxon>Methanobacteriota</taxon>
        <taxon>Stenosarchaea group</taxon>
        <taxon>Halobacteria</taxon>
        <taxon>Halobacteriales</taxon>
        <taxon>Haloferacaceae</taxon>
        <taxon>Halorubrum</taxon>
    </lineage>
</organism>
<keyword evidence="2" id="KW-0472">Membrane</keyword>
<dbReference type="Pfam" id="PF13620">
    <property type="entry name" value="CarboxypepD_reg"/>
    <property type="match status" value="1"/>
</dbReference>
<feature type="region of interest" description="Disordered" evidence="1">
    <location>
        <begin position="405"/>
        <end position="436"/>
    </location>
</feature>
<reference evidence="3 4" key="1">
    <citation type="submission" date="2016-10" db="EMBL/GenBank/DDBJ databases">
        <authorList>
            <person name="Varghese N."/>
            <person name="Submissions S."/>
        </authorList>
    </citation>
    <scope>NUCLEOTIDE SEQUENCE [LARGE SCALE GENOMIC DNA]</scope>
    <source>
        <strain evidence="3 4">CGMCC 1.3527</strain>
    </source>
</reference>
<keyword evidence="3" id="KW-0121">Carboxypeptidase</keyword>
<proteinExistence type="predicted"/>
<keyword evidence="4" id="KW-1185">Reference proteome</keyword>
<sequence length="574" mass="61802">MSTLRIYDTKGNAYSPDGTATGSDEQIKELFYGGVRLAIRSDHRHEISLFFRARETRNARTEQFYAVYSVDNSSAPLQDLVTDLTTRIESEWGYTIDESSEEMQVYRELKRGNTALPGDSTEQDILSELVASRNSVTVGVSDERNALGLLDEYLGEYDQAAVADSTDADVLSRFDLVVTPGGHRGITPLGETEARWESTSRSLRDKHIKEEIASIRESVETLSREHGLSNGEIRKRVQSSVPALKAPATSSNLGSTTSGSDDDYLIPPKAGLYVAVGAIVLLVLFAAVTFGPQVLGAIGLVDAGDQAGNAELNVNGTLVDNATDEQISATDVEFVELRNGTGTVMNSTEQPEYNFTITEGDIENATLVASVDGYEERRMNLSQDSPGGDLRLDPSQSLVEGSVIDSETGDGVSDATVTLTNDENETDETTTADGGEYSFENVASGEYTLSANADEYAASDGQQITVDSSETQVDAIELAPNVSASIQFVDENGSAVTREDVRLIDAETDEPIRSSKTNTDGWYNISVAAGTYEVELTSGDYEGTTAEVVPDGRASREIYPGEEFEIVVEATESA</sequence>
<dbReference type="Proteomes" id="UP000324020">
    <property type="component" value="Unassembled WGS sequence"/>
</dbReference>
<keyword evidence="3" id="KW-0378">Hydrolase</keyword>
<name>A0A1G7HU12_9EURY</name>
<evidence type="ECO:0000256" key="1">
    <source>
        <dbReference type="SAM" id="MobiDB-lite"/>
    </source>
</evidence>
<feature type="transmembrane region" description="Helical" evidence="2">
    <location>
        <begin position="270"/>
        <end position="290"/>
    </location>
</feature>
<dbReference type="SUPFAM" id="SSF49478">
    <property type="entry name" value="Cna protein B-type domain"/>
    <property type="match status" value="2"/>
</dbReference>
<dbReference type="EMBL" id="FNBO01000001">
    <property type="protein sequence ID" value="SDF03786.1"/>
    <property type="molecule type" value="Genomic_DNA"/>
</dbReference>